<comment type="caution">
    <text evidence="1">The sequence shown here is derived from an EMBL/GenBank/DDBJ whole genome shotgun (WGS) entry which is preliminary data.</text>
</comment>
<name>A0A559IEI6_9BACL</name>
<evidence type="ECO:0000313" key="2">
    <source>
        <dbReference type="Proteomes" id="UP000318102"/>
    </source>
</evidence>
<dbReference type="AlphaFoldDB" id="A0A559IEI6"/>
<dbReference type="Proteomes" id="UP000318102">
    <property type="component" value="Unassembled WGS sequence"/>
</dbReference>
<evidence type="ECO:0000313" key="1">
    <source>
        <dbReference type="EMBL" id="TVX86078.1"/>
    </source>
</evidence>
<organism evidence="1 2">
    <name type="scientific">Paenibacillus agilis</name>
    <dbReference type="NCBI Taxonomy" id="3020863"/>
    <lineage>
        <taxon>Bacteria</taxon>
        <taxon>Bacillati</taxon>
        <taxon>Bacillota</taxon>
        <taxon>Bacilli</taxon>
        <taxon>Bacillales</taxon>
        <taxon>Paenibacillaceae</taxon>
        <taxon>Paenibacillus</taxon>
    </lineage>
</organism>
<proteinExistence type="predicted"/>
<dbReference type="RefSeq" id="WP_144994891.1">
    <property type="nucleotide sequence ID" value="NZ_VNJK01000006.1"/>
</dbReference>
<sequence length="167" mass="19806">MTEQIRSLDFQTIERASEKYANLREVVVQMEIENDEIESFIVEIYRYFSPVQIKMCVQELVEKLDHVRAHNKGQVTTIMVPYMVFLIIKHFTTLKLPNRFAEQLKAIEHMTNTGVLFQIFMNMDAEQINLIQQEVAFVVDNFNNNMEQVEEFKNQIREQLVDKSLLE</sequence>
<dbReference type="EMBL" id="VNJK01000006">
    <property type="protein sequence ID" value="TVX86078.1"/>
    <property type="molecule type" value="Genomic_DNA"/>
</dbReference>
<protein>
    <submittedName>
        <fullName evidence="1">Uncharacterized protein</fullName>
    </submittedName>
</protein>
<reference evidence="1 2" key="1">
    <citation type="submission" date="2019-07" db="EMBL/GenBank/DDBJ databases">
        <authorList>
            <person name="Kim J."/>
        </authorList>
    </citation>
    <scope>NUCLEOTIDE SEQUENCE [LARGE SCALE GENOMIC DNA]</scope>
    <source>
        <strain evidence="1 2">N4</strain>
    </source>
</reference>
<keyword evidence="2" id="KW-1185">Reference proteome</keyword>
<gene>
    <name evidence="1" type="ORF">FPZ44_24370</name>
</gene>
<dbReference type="OrthoDB" id="9829331at2"/>
<accession>A0A559IEI6</accession>